<dbReference type="InterPro" id="IPR012373">
    <property type="entry name" value="Ferrdict_sens_TM"/>
</dbReference>
<keyword evidence="5" id="KW-1185">Reference proteome</keyword>
<dbReference type="InterPro" id="IPR006860">
    <property type="entry name" value="FecR"/>
</dbReference>
<dbReference type="Proteomes" id="UP001589828">
    <property type="component" value="Unassembled WGS sequence"/>
</dbReference>
<proteinExistence type="predicted"/>
<dbReference type="PANTHER" id="PTHR30273">
    <property type="entry name" value="PERIPLASMIC SIGNAL SENSOR AND SIGMA FACTOR ACTIVATOR FECR-RELATED"/>
    <property type="match status" value="1"/>
</dbReference>
<reference evidence="4 5" key="1">
    <citation type="submission" date="2024-09" db="EMBL/GenBank/DDBJ databases">
        <authorList>
            <person name="Sun Q."/>
            <person name="Mori K."/>
        </authorList>
    </citation>
    <scope>NUCLEOTIDE SEQUENCE [LARGE SCALE GENOMIC DNA]</scope>
    <source>
        <strain evidence="4 5">NCAIM B.02415</strain>
    </source>
</reference>
<dbReference type="InterPro" id="IPR032508">
    <property type="entry name" value="FecR_C"/>
</dbReference>
<dbReference type="Gene3D" id="3.55.50.30">
    <property type="match status" value="1"/>
</dbReference>
<protein>
    <submittedName>
        <fullName evidence="4">FecR family protein</fullName>
    </submittedName>
</protein>
<sequence length="330" mass="37104">MADTITKALLKKYFEGNCTLDEKKQVLKYLEQDDLAVLDEYIMEQAATGNPIPSPASVKTQFFNRLSSIIDKPEQHKIISWKTATTYRVAAGIALLLAVGIAYWLTGNKKNEKLQQLVTISNRENFTHKIVLSDGTQVWLNPNSSLSYNKNNFADTSREVTMTGEAFFDVSHNAAKPFRVTSGKITTRVLGTAFNITAYKNERNINVLLVRGRVQVSSGRQYRVLTPGQLLSYNNNNSNIDIHNVQVDGKMDAFTSGKMIFDNIPLATAINRIADAYAVHIDFKDSSLLKNKMITGAYTRSTADEVLRRILFIHGLKFKKKGEHEYIIND</sequence>
<gene>
    <name evidence="4" type="ORF">ACFFGT_19445</name>
</gene>
<keyword evidence="1" id="KW-0472">Membrane</keyword>
<feature type="domain" description="Protein FecR C-terminal" evidence="3">
    <location>
        <begin position="258"/>
        <end position="324"/>
    </location>
</feature>
<organism evidence="4 5">
    <name type="scientific">Mucilaginibacter angelicae</name>
    <dbReference type="NCBI Taxonomy" id="869718"/>
    <lineage>
        <taxon>Bacteria</taxon>
        <taxon>Pseudomonadati</taxon>
        <taxon>Bacteroidota</taxon>
        <taxon>Sphingobacteriia</taxon>
        <taxon>Sphingobacteriales</taxon>
        <taxon>Sphingobacteriaceae</taxon>
        <taxon>Mucilaginibacter</taxon>
    </lineage>
</organism>
<dbReference type="Pfam" id="PF04773">
    <property type="entry name" value="FecR"/>
    <property type="match status" value="1"/>
</dbReference>
<evidence type="ECO:0000313" key="5">
    <source>
        <dbReference type="Proteomes" id="UP001589828"/>
    </source>
</evidence>
<keyword evidence="1" id="KW-1133">Transmembrane helix</keyword>
<feature type="domain" description="FecR protein" evidence="2">
    <location>
        <begin position="128"/>
        <end position="215"/>
    </location>
</feature>
<comment type="caution">
    <text evidence="4">The sequence shown here is derived from an EMBL/GenBank/DDBJ whole genome shotgun (WGS) entry which is preliminary data.</text>
</comment>
<feature type="transmembrane region" description="Helical" evidence="1">
    <location>
        <begin position="85"/>
        <end position="105"/>
    </location>
</feature>
<evidence type="ECO:0000259" key="3">
    <source>
        <dbReference type="Pfam" id="PF16344"/>
    </source>
</evidence>
<evidence type="ECO:0000259" key="2">
    <source>
        <dbReference type="Pfam" id="PF04773"/>
    </source>
</evidence>
<evidence type="ECO:0000313" key="4">
    <source>
        <dbReference type="EMBL" id="MFC0516391.1"/>
    </source>
</evidence>
<accession>A0ABV6LAD0</accession>
<dbReference type="PANTHER" id="PTHR30273:SF2">
    <property type="entry name" value="PROTEIN FECR"/>
    <property type="match status" value="1"/>
</dbReference>
<dbReference type="Pfam" id="PF16344">
    <property type="entry name" value="FecR_C"/>
    <property type="match status" value="1"/>
</dbReference>
<dbReference type="Gene3D" id="2.60.120.1440">
    <property type="match status" value="1"/>
</dbReference>
<dbReference type="EMBL" id="JBHLTS010000055">
    <property type="protein sequence ID" value="MFC0516391.1"/>
    <property type="molecule type" value="Genomic_DNA"/>
</dbReference>
<name>A0ABV6LAD0_9SPHI</name>
<keyword evidence="1" id="KW-0812">Transmembrane</keyword>
<dbReference type="RefSeq" id="WP_377024177.1">
    <property type="nucleotide sequence ID" value="NZ_JBHLTS010000055.1"/>
</dbReference>
<evidence type="ECO:0000256" key="1">
    <source>
        <dbReference type="SAM" id="Phobius"/>
    </source>
</evidence>
<dbReference type="PIRSF" id="PIRSF018266">
    <property type="entry name" value="FecR"/>
    <property type="match status" value="1"/>
</dbReference>